<dbReference type="Gene3D" id="3.10.20.30">
    <property type="match status" value="1"/>
</dbReference>
<evidence type="ECO:0000313" key="2">
    <source>
        <dbReference type="Proteomes" id="UP000023795"/>
    </source>
</evidence>
<proteinExistence type="predicted"/>
<dbReference type="PANTHER" id="PTHR34472">
    <property type="entry name" value="SULFUR CARRIER PROTEIN THIS"/>
    <property type="match status" value="1"/>
</dbReference>
<sequence>MPTEQLKTEQLKTVQLNGETLQTSHDNLLLFLDDMGQTNGRFAVEINGELIPKSQLNLTSLHDNMVIEVVQAVGGG</sequence>
<dbReference type="EMBL" id="ANIN01000002">
    <property type="protein sequence ID" value="ELA08351.1"/>
    <property type="molecule type" value="Genomic_DNA"/>
</dbReference>
<dbReference type="Pfam" id="PF02597">
    <property type="entry name" value="ThiS"/>
    <property type="match status" value="1"/>
</dbReference>
<name>L2F6C9_9GAMM</name>
<dbReference type="Proteomes" id="UP000023795">
    <property type="component" value="Unassembled WGS sequence"/>
</dbReference>
<dbReference type="NCBIfam" id="TIGR01683">
    <property type="entry name" value="thiS"/>
    <property type="match status" value="1"/>
</dbReference>
<dbReference type="SUPFAM" id="SSF54285">
    <property type="entry name" value="MoaD/ThiS"/>
    <property type="match status" value="1"/>
</dbReference>
<accession>L2F6C9</accession>
<protein>
    <submittedName>
        <fullName evidence="1">Thiamine biosynthesis sulfur transfer protein</fullName>
    </submittedName>
</protein>
<dbReference type="STRING" id="1230338.MOMA_07306"/>
<dbReference type="eggNOG" id="COG2104">
    <property type="taxonomic scope" value="Bacteria"/>
</dbReference>
<gene>
    <name evidence="1" type="ORF">MOMA_07306</name>
</gene>
<dbReference type="InterPro" id="IPR012675">
    <property type="entry name" value="Beta-grasp_dom_sf"/>
</dbReference>
<dbReference type="InterPro" id="IPR016155">
    <property type="entry name" value="Mopterin_synth/thiamin_S_b"/>
</dbReference>
<dbReference type="RefSeq" id="WP_009501904.1">
    <property type="nucleotide sequence ID" value="NZ_ANIN01000002.1"/>
</dbReference>
<dbReference type="CDD" id="cd00565">
    <property type="entry name" value="Ubl_ThiS"/>
    <property type="match status" value="1"/>
</dbReference>
<organism evidence="1 2">
    <name type="scientific">Moraxella macacae 0408225</name>
    <dbReference type="NCBI Taxonomy" id="1230338"/>
    <lineage>
        <taxon>Bacteria</taxon>
        <taxon>Pseudomonadati</taxon>
        <taxon>Pseudomonadota</taxon>
        <taxon>Gammaproteobacteria</taxon>
        <taxon>Moraxellales</taxon>
        <taxon>Moraxellaceae</taxon>
        <taxon>Moraxella</taxon>
    </lineage>
</organism>
<keyword evidence="2" id="KW-1185">Reference proteome</keyword>
<dbReference type="InterPro" id="IPR003749">
    <property type="entry name" value="ThiS/MoaD-like"/>
</dbReference>
<dbReference type="PATRIC" id="fig|1230338.3.peg.1554"/>
<evidence type="ECO:0000313" key="1">
    <source>
        <dbReference type="EMBL" id="ELA08351.1"/>
    </source>
</evidence>
<dbReference type="PANTHER" id="PTHR34472:SF1">
    <property type="entry name" value="SULFUR CARRIER PROTEIN THIS"/>
    <property type="match status" value="1"/>
</dbReference>
<dbReference type="AlphaFoldDB" id="L2F6C9"/>
<reference evidence="1 2" key="1">
    <citation type="journal article" date="2013" name="Genome Announc.">
        <title>Genome Sequence of Moraxella macacae 0408225, a Novel Bacterial Species Isolated from a Cynomolgus Macaque with Epistaxis.</title>
        <authorList>
            <person name="Ladner J.T."/>
            <person name="Whitehouse C.A."/>
            <person name="Koroleva G.I."/>
            <person name="Palacios G.F."/>
        </authorList>
    </citation>
    <scope>NUCLEOTIDE SEQUENCE [LARGE SCALE GENOMIC DNA]</scope>
    <source>
        <strain evidence="1 2">0408225</strain>
    </source>
</reference>
<dbReference type="OrthoDB" id="9800283at2"/>
<dbReference type="InterPro" id="IPR010035">
    <property type="entry name" value="Thi_S"/>
</dbReference>
<comment type="caution">
    <text evidence="1">The sequence shown here is derived from an EMBL/GenBank/DDBJ whole genome shotgun (WGS) entry which is preliminary data.</text>
</comment>